<evidence type="ECO:0000313" key="2">
    <source>
        <dbReference type="Proteomes" id="UP001062846"/>
    </source>
</evidence>
<evidence type="ECO:0000313" key="1">
    <source>
        <dbReference type="EMBL" id="KAI8557145.1"/>
    </source>
</evidence>
<sequence>MSTWQIFSDADSNFRWEISDQQLRIKLQQQEEAAPISPPNSTPLLPSMADLLLQGCSELIENGEGNLESPPMFRSGLGKSVSVKQSSITKALSILGDERDAFADTGQFCDGNDFGCSFSNSMFQTGSGKKVNISSTGLVRAKTLLGLEESYDHDTPPGLKHSNNQSASEEPFGWRTSSQLETRHGVTTPCHKNAMAAPMTLLNFKTSSLGSDSKREAIPDLIRFDTKCPPIKFHTAGGRSISVSGDALQRAKSLLGDLELGTLFDEGNVNSPSFSSFKEGSLDENNSNKENYPLSNHNQEIANSKHVSKGFVSPLRPGSNLMQSSLVSQNVTLGINLIKKFDAEDFGSTCKMSDNTNCHQKPPSGRPSSHVEVGNSLVNGVTSRTNPRGSSLGRPLADISNNIGMAHMESKLTTGEKRRIARSSISPFKRPRNSRFITPLNNLVSAPSGNSMRHLVELGMSTLAPEESNCRRRVSTRYPFQVPRMYIKEYFGVPTFHLNTLKQSPCHIRRMNPENAEKYMFRDRSGVECIGSEAFYHMLAQFGASVQYVSKEWVVNHYKWIVWKLACYERCYPSKSLGKLCTIFNVLEELKYRYEREVNHGHRSAIKRILEGDQPPSSMLVLCISSIHSNCDLPAETLPLASNGAEDGTATKVELTDGWYSINALLDALLLKKLATGKLFVGQKLRIWGAELSGWVGPVSPLQASSTVNLLLHINGTYRAHWADRLGLCKGGGVPLAFRCIKGMGGPVPSTLVGVTRIYPVLYRERLSDGGFIVRSERLEAKMIHLHNQRRSVIAEGIMSEFQRGIEEGHTNNDDDSEEGAKILKLLETSAEPEMLMAEMTSEQLTSFATYQAKQEAIRQTDIQKSIEKTLEEAGLSERDVTPFMRVRVSGLTRENRVSPRIGLITIWNPTEKQASPIALGNKLELVEGKAYAVAGLIPSRSESDTLYLHAKGCTTKWVPLSVSATEDFELFFSPRKSVVLSNLGDVPLSSEFDIAALVVSVGEVCSDTHQKKQWVFVTDGSISESQLEQTSSSVLAISFSLPYNDCNSFAPINHNLVGSVVGFYNLIKRANDQINHLWVADTTENSTYSLSYDHVHYSHLKNAAASAERWAKISSLTIEKLRQKVLSIIGNDEG</sequence>
<name>A0ACC0NV50_RHOML</name>
<keyword evidence="2" id="KW-1185">Reference proteome</keyword>
<comment type="caution">
    <text evidence="1">The sequence shown here is derived from an EMBL/GenBank/DDBJ whole genome shotgun (WGS) entry which is preliminary data.</text>
</comment>
<organism evidence="1 2">
    <name type="scientific">Rhododendron molle</name>
    <name type="common">Chinese azalea</name>
    <name type="synonym">Azalea mollis</name>
    <dbReference type="NCBI Taxonomy" id="49168"/>
    <lineage>
        <taxon>Eukaryota</taxon>
        <taxon>Viridiplantae</taxon>
        <taxon>Streptophyta</taxon>
        <taxon>Embryophyta</taxon>
        <taxon>Tracheophyta</taxon>
        <taxon>Spermatophyta</taxon>
        <taxon>Magnoliopsida</taxon>
        <taxon>eudicotyledons</taxon>
        <taxon>Gunneridae</taxon>
        <taxon>Pentapetalae</taxon>
        <taxon>asterids</taxon>
        <taxon>Ericales</taxon>
        <taxon>Ericaceae</taxon>
        <taxon>Ericoideae</taxon>
        <taxon>Rhodoreae</taxon>
        <taxon>Rhododendron</taxon>
    </lineage>
</organism>
<accession>A0ACC0NV50</accession>
<gene>
    <name evidence="1" type="ORF">RHMOL_Rhmol05G0312600</name>
</gene>
<reference evidence="1" key="1">
    <citation type="submission" date="2022-02" db="EMBL/GenBank/DDBJ databases">
        <title>Plant Genome Project.</title>
        <authorList>
            <person name="Zhang R.-G."/>
        </authorList>
    </citation>
    <scope>NUCLEOTIDE SEQUENCE</scope>
    <source>
        <strain evidence="1">AT1</strain>
    </source>
</reference>
<dbReference type="EMBL" id="CM046392">
    <property type="protein sequence ID" value="KAI8557145.1"/>
    <property type="molecule type" value="Genomic_DNA"/>
</dbReference>
<dbReference type="Proteomes" id="UP001062846">
    <property type="component" value="Chromosome 5"/>
</dbReference>
<protein>
    <submittedName>
        <fullName evidence="1">Uncharacterized protein</fullName>
    </submittedName>
</protein>
<proteinExistence type="predicted"/>